<organism evidence="1 2">
    <name type="scientific">Verminephrobacter aporrectodeae subsp. tuberculatae</name>
    <dbReference type="NCBI Taxonomy" id="1110392"/>
    <lineage>
        <taxon>Bacteria</taxon>
        <taxon>Pseudomonadati</taxon>
        <taxon>Pseudomonadota</taxon>
        <taxon>Betaproteobacteria</taxon>
        <taxon>Burkholderiales</taxon>
        <taxon>Comamonadaceae</taxon>
        <taxon>Verminephrobacter</taxon>
    </lineage>
</organism>
<sequence length="82" mass="9057">MQLNFSKYDRQQRLGGIPGVQATRAERSALNSAEALWITLGGATPMLLYRTRQGDAKVFMGLTSESDMTALVHKMALPNRSM</sequence>
<name>A0ABT3KNM4_9BURK</name>
<accession>A0ABT3KNM4</accession>
<dbReference type="EMBL" id="QZCW01000001">
    <property type="protein sequence ID" value="MCW5319921.1"/>
    <property type="molecule type" value="Genomic_DNA"/>
</dbReference>
<comment type="caution">
    <text evidence="1">The sequence shown here is derived from an EMBL/GenBank/DDBJ whole genome shotgun (WGS) entry which is preliminary data.</text>
</comment>
<gene>
    <name evidence="1" type="ORF">D5039_01645</name>
</gene>
<keyword evidence="2" id="KW-1185">Reference proteome</keyword>
<reference evidence="2" key="1">
    <citation type="submission" date="2023-07" db="EMBL/GenBank/DDBJ databases">
        <title>Verminephrobacter genomes.</title>
        <authorList>
            <person name="Lund M.B."/>
        </authorList>
    </citation>
    <scope>NUCLEOTIDE SEQUENCE [LARGE SCALE GENOMIC DNA]</scope>
    <source>
        <strain evidence="2">AtM5-05</strain>
    </source>
</reference>
<evidence type="ECO:0000313" key="1">
    <source>
        <dbReference type="EMBL" id="MCW5319921.1"/>
    </source>
</evidence>
<proteinExistence type="predicted"/>
<dbReference type="Proteomes" id="UP001208935">
    <property type="component" value="Unassembled WGS sequence"/>
</dbReference>
<protein>
    <submittedName>
        <fullName evidence="1">Uncharacterized protein</fullName>
    </submittedName>
</protein>
<evidence type="ECO:0000313" key="2">
    <source>
        <dbReference type="Proteomes" id="UP001208935"/>
    </source>
</evidence>